<comment type="caution">
    <text evidence="1">The sequence shown here is derived from an EMBL/GenBank/DDBJ whole genome shotgun (WGS) entry which is preliminary data.</text>
</comment>
<dbReference type="EMBL" id="JBGFUD010002806">
    <property type="protein sequence ID" value="MFH4978037.1"/>
    <property type="molecule type" value="Genomic_DNA"/>
</dbReference>
<dbReference type="Proteomes" id="UP001608902">
    <property type="component" value="Unassembled WGS sequence"/>
</dbReference>
<reference evidence="1 2" key="1">
    <citation type="submission" date="2024-08" db="EMBL/GenBank/DDBJ databases">
        <title>Gnathostoma spinigerum genome.</title>
        <authorList>
            <person name="Gonzalez-Bertolin B."/>
            <person name="Monzon S."/>
            <person name="Zaballos A."/>
            <person name="Jimenez P."/>
            <person name="Dekumyoy P."/>
            <person name="Varona S."/>
            <person name="Cuesta I."/>
            <person name="Sumanam S."/>
            <person name="Adisakwattana P."/>
            <person name="Gasser R.B."/>
            <person name="Hernandez-Gonzalez A."/>
            <person name="Young N.D."/>
            <person name="Perteguer M.J."/>
        </authorList>
    </citation>
    <scope>NUCLEOTIDE SEQUENCE [LARGE SCALE GENOMIC DNA]</scope>
    <source>
        <strain evidence="1">AL3</strain>
        <tissue evidence="1">Liver</tissue>
    </source>
</reference>
<evidence type="ECO:0000313" key="1">
    <source>
        <dbReference type="EMBL" id="MFH4978037.1"/>
    </source>
</evidence>
<evidence type="ECO:0000313" key="2">
    <source>
        <dbReference type="Proteomes" id="UP001608902"/>
    </source>
</evidence>
<keyword evidence="2" id="KW-1185">Reference proteome</keyword>
<protein>
    <submittedName>
        <fullName evidence="1">Uncharacterized protein</fullName>
    </submittedName>
</protein>
<dbReference type="AlphaFoldDB" id="A0ABD6EN95"/>
<gene>
    <name evidence="1" type="ORF">AB6A40_004746</name>
</gene>
<accession>A0ABD6EN95</accession>
<name>A0ABD6EN95_9BILA</name>
<proteinExistence type="predicted"/>
<organism evidence="1 2">
    <name type="scientific">Gnathostoma spinigerum</name>
    <dbReference type="NCBI Taxonomy" id="75299"/>
    <lineage>
        <taxon>Eukaryota</taxon>
        <taxon>Metazoa</taxon>
        <taxon>Ecdysozoa</taxon>
        <taxon>Nematoda</taxon>
        <taxon>Chromadorea</taxon>
        <taxon>Rhabditida</taxon>
        <taxon>Spirurina</taxon>
        <taxon>Gnathostomatomorpha</taxon>
        <taxon>Gnathostomatoidea</taxon>
        <taxon>Gnathostomatidae</taxon>
        <taxon>Gnathostoma</taxon>
    </lineage>
</organism>
<sequence length="79" mass="9080">MGMRHHTASVTSGCVFFWSEHYKKGSETCVRLRNSDGAKTQRGEESYSNGSRWTELLVQCSNMKRFPVENSGLYSMSHW</sequence>